<name>A0A218VW36_PUNGR</name>
<feature type="domain" description="PIPK" evidence="4">
    <location>
        <begin position="1"/>
        <end position="363"/>
    </location>
</feature>
<evidence type="ECO:0000313" key="6">
    <source>
        <dbReference type="Proteomes" id="UP000197138"/>
    </source>
</evidence>
<protein>
    <recommendedName>
        <fullName evidence="1">1-phosphatidylinositol-4-phosphate 5-kinase</fullName>
        <ecNumber evidence="1">2.7.1.68</ecNumber>
    </recommendedName>
</protein>
<dbReference type="PROSITE" id="PS51455">
    <property type="entry name" value="PIPK"/>
    <property type="match status" value="1"/>
</dbReference>
<dbReference type="Pfam" id="PF01504">
    <property type="entry name" value="PIP5K"/>
    <property type="match status" value="1"/>
</dbReference>
<dbReference type="SMART" id="SM00330">
    <property type="entry name" value="PIPKc"/>
    <property type="match status" value="1"/>
</dbReference>
<dbReference type="Proteomes" id="UP000197138">
    <property type="component" value="Unassembled WGS sequence"/>
</dbReference>
<dbReference type="GO" id="GO:0005886">
    <property type="term" value="C:plasma membrane"/>
    <property type="evidence" value="ECO:0007669"/>
    <property type="project" value="TreeGrafter"/>
</dbReference>
<sequence>MSVSWNNKIWARFKRAPQFRNRHGPEGFGVHLLHFPFEVPRRYPTIYRQLPTQSAEHIQALDNINYDDYMLSICGHEILHDVSSTTRPGALHYLPHDDRFMIKTLKKSEVKEMLPNYYRHLKKYRASLLAKFYGLHFIRPSRGPKVYFVVMSNILKSDQFIHMSYDLKGSSQGRSVNKLEYGQKTILKEIDLDFRFYLDPLTRVRLLTQIKYDCEFLESEGIMDYSLLLGVHVETSHQGIGSGKHPDADVACEDRAHSKRDFELTMPDLCEPNFRPRFRLGVNVPARAIRTPKESNRGIMSMKTEESYNVFLYCGIIDLFQSYSMSKRIEHAYKSLQYDSKLISAVNPKAYSSRFQEFLSTIFQENESDL</sequence>
<keyword evidence="2 3" id="KW-0418">Kinase</keyword>
<accession>A0A218VW36</accession>
<dbReference type="GO" id="GO:0005524">
    <property type="term" value="F:ATP binding"/>
    <property type="evidence" value="ECO:0007669"/>
    <property type="project" value="UniProtKB-UniRule"/>
</dbReference>
<dbReference type="InterPro" id="IPR023610">
    <property type="entry name" value="PInositol-4/5-P-5/4-kinase"/>
</dbReference>
<dbReference type="EMBL" id="MTKT01005815">
    <property type="protein sequence ID" value="OWM64300.1"/>
    <property type="molecule type" value="Genomic_DNA"/>
</dbReference>
<comment type="caution">
    <text evidence="5">The sequence shown here is derived from an EMBL/GenBank/DDBJ whole genome shotgun (WGS) entry which is preliminary data.</text>
</comment>
<dbReference type="GO" id="GO:0016308">
    <property type="term" value="F:1-phosphatidylinositol-4-phosphate 5-kinase activity"/>
    <property type="evidence" value="ECO:0007669"/>
    <property type="project" value="UniProtKB-EC"/>
</dbReference>
<dbReference type="PANTHER" id="PTHR23086">
    <property type="entry name" value="PHOSPHATIDYLINOSITOL-4-PHOSPHATE 5-KINASE"/>
    <property type="match status" value="1"/>
</dbReference>
<keyword evidence="3" id="KW-0067">ATP-binding</keyword>
<evidence type="ECO:0000256" key="2">
    <source>
        <dbReference type="ARBA" id="ARBA00022777"/>
    </source>
</evidence>
<evidence type="ECO:0000256" key="1">
    <source>
        <dbReference type="ARBA" id="ARBA00012172"/>
    </source>
</evidence>
<gene>
    <name evidence="5" type="ORF">CDL15_Pgr018872</name>
</gene>
<evidence type="ECO:0000256" key="3">
    <source>
        <dbReference type="PROSITE-ProRule" id="PRU00781"/>
    </source>
</evidence>
<dbReference type="InterPro" id="IPR027484">
    <property type="entry name" value="PInositol-4-P-5-kinase_N"/>
</dbReference>
<evidence type="ECO:0000259" key="4">
    <source>
        <dbReference type="PROSITE" id="PS51455"/>
    </source>
</evidence>
<reference evidence="6" key="1">
    <citation type="journal article" date="2017" name="Plant J.">
        <title>The pomegranate (Punica granatum L.) genome and the genomics of punicalagin biosynthesis.</title>
        <authorList>
            <person name="Qin G."/>
            <person name="Xu C."/>
            <person name="Ming R."/>
            <person name="Tang H."/>
            <person name="Guyot R."/>
            <person name="Kramer E.M."/>
            <person name="Hu Y."/>
            <person name="Yi X."/>
            <person name="Qi Y."/>
            <person name="Xu X."/>
            <person name="Gao Z."/>
            <person name="Pan H."/>
            <person name="Jian J."/>
            <person name="Tian Y."/>
            <person name="Yue Z."/>
            <person name="Xu Y."/>
        </authorList>
    </citation>
    <scope>NUCLEOTIDE SEQUENCE [LARGE SCALE GENOMIC DNA]</scope>
    <source>
        <strain evidence="6">cv. Dabenzi</strain>
    </source>
</reference>
<dbReference type="SUPFAM" id="SSF56104">
    <property type="entry name" value="SAICAR synthase-like"/>
    <property type="match status" value="1"/>
</dbReference>
<dbReference type="InterPro" id="IPR002498">
    <property type="entry name" value="PInositol-4-P-4/5-kinase_core"/>
</dbReference>
<dbReference type="Gene3D" id="3.30.800.10">
    <property type="entry name" value="Phosphatidylinositol Phosphate Kinase II Beta"/>
    <property type="match status" value="1"/>
</dbReference>
<evidence type="ECO:0000313" key="5">
    <source>
        <dbReference type="EMBL" id="OWM64300.1"/>
    </source>
</evidence>
<dbReference type="Gene3D" id="3.30.810.10">
    <property type="entry name" value="2-Layer Sandwich"/>
    <property type="match status" value="1"/>
</dbReference>
<dbReference type="InterPro" id="IPR027483">
    <property type="entry name" value="PInositol-4-P-4/5-kinase_C_sf"/>
</dbReference>
<keyword evidence="3" id="KW-0547">Nucleotide-binding</keyword>
<organism evidence="5 6">
    <name type="scientific">Punica granatum</name>
    <name type="common">Pomegranate</name>
    <dbReference type="NCBI Taxonomy" id="22663"/>
    <lineage>
        <taxon>Eukaryota</taxon>
        <taxon>Viridiplantae</taxon>
        <taxon>Streptophyta</taxon>
        <taxon>Embryophyta</taxon>
        <taxon>Tracheophyta</taxon>
        <taxon>Spermatophyta</taxon>
        <taxon>Magnoliopsida</taxon>
        <taxon>eudicotyledons</taxon>
        <taxon>Gunneridae</taxon>
        <taxon>Pentapetalae</taxon>
        <taxon>rosids</taxon>
        <taxon>malvids</taxon>
        <taxon>Myrtales</taxon>
        <taxon>Lythraceae</taxon>
        <taxon>Punica</taxon>
    </lineage>
</organism>
<dbReference type="AlphaFoldDB" id="A0A218VW36"/>
<dbReference type="EC" id="2.7.1.68" evidence="1"/>
<proteinExistence type="predicted"/>
<keyword evidence="3" id="KW-0808">Transferase</keyword>
<dbReference type="PANTHER" id="PTHR23086:SF111">
    <property type="entry name" value="PHOSPHATIDYLINOSITOL 4-PHOSPHATE 5-KINASE 10"/>
    <property type="match status" value="1"/>
</dbReference>
<dbReference type="GO" id="GO:0046854">
    <property type="term" value="P:phosphatidylinositol phosphate biosynthetic process"/>
    <property type="evidence" value="ECO:0007669"/>
    <property type="project" value="TreeGrafter"/>
</dbReference>